<name>A0A150M8X0_GEOSE</name>
<dbReference type="Proteomes" id="UP000075424">
    <property type="component" value="Unassembled WGS sequence"/>
</dbReference>
<dbReference type="AlphaFoldDB" id="A0A150M8X0"/>
<dbReference type="PATRIC" id="fig|1422.18.peg.2056"/>
<protein>
    <submittedName>
        <fullName evidence="1">Uncharacterized protein</fullName>
    </submittedName>
</protein>
<comment type="caution">
    <text evidence="1">The sequence shown here is derived from an EMBL/GenBank/DDBJ whole genome shotgun (WGS) entry which is preliminary data.</text>
</comment>
<gene>
    <name evidence="1" type="ORF">B4109_2916</name>
</gene>
<sequence>MFSCLFLSFLFRPLPAFDYKSAVHLVKIKAQNRKRLRCRQH</sequence>
<accession>A0A150M8X0</accession>
<evidence type="ECO:0000313" key="2">
    <source>
        <dbReference type="Proteomes" id="UP000075424"/>
    </source>
</evidence>
<organism evidence="1 2">
    <name type="scientific">Geobacillus stearothermophilus</name>
    <name type="common">Bacillus stearothermophilus</name>
    <dbReference type="NCBI Taxonomy" id="1422"/>
    <lineage>
        <taxon>Bacteria</taxon>
        <taxon>Bacillati</taxon>
        <taxon>Bacillota</taxon>
        <taxon>Bacilli</taxon>
        <taxon>Bacillales</taxon>
        <taxon>Anoxybacillaceae</taxon>
        <taxon>Geobacillus</taxon>
    </lineage>
</organism>
<reference evidence="1 2" key="1">
    <citation type="submission" date="2016-01" db="EMBL/GenBank/DDBJ databases">
        <title>Draft Genome Sequences of Seven Thermophilic Sporeformers Isolated from Foods.</title>
        <authorList>
            <person name="Berendsen E.M."/>
            <person name="Wells-Bennik M.H."/>
            <person name="Krawcyk A.O."/>
            <person name="De Jong A."/>
            <person name="Holsappel S."/>
            <person name="Eijlander R.T."/>
            <person name="Kuipers O.P."/>
        </authorList>
    </citation>
    <scope>NUCLEOTIDE SEQUENCE [LARGE SCALE GENOMIC DNA]</scope>
    <source>
        <strain evidence="1 2">B4109</strain>
    </source>
</reference>
<proteinExistence type="predicted"/>
<evidence type="ECO:0000313" key="1">
    <source>
        <dbReference type="EMBL" id="KYD20599.1"/>
    </source>
</evidence>
<dbReference type="EMBL" id="LQYV01000148">
    <property type="protein sequence ID" value="KYD20599.1"/>
    <property type="molecule type" value="Genomic_DNA"/>
</dbReference>